<name>A0A6J1SIR1_FRAOC</name>
<organism evidence="3 4">
    <name type="scientific">Frankliniella occidentalis</name>
    <name type="common">Western flower thrips</name>
    <name type="synonym">Euthrips occidentalis</name>
    <dbReference type="NCBI Taxonomy" id="133901"/>
    <lineage>
        <taxon>Eukaryota</taxon>
        <taxon>Metazoa</taxon>
        <taxon>Ecdysozoa</taxon>
        <taxon>Arthropoda</taxon>
        <taxon>Hexapoda</taxon>
        <taxon>Insecta</taxon>
        <taxon>Pterygota</taxon>
        <taxon>Neoptera</taxon>
        <taxon>Paraneoptera</taxon>
        <taxon>Thysanoptera</taxon>
        <taxon>Terebrantia</taxon>
        <taxon>Thripoidea</taxon>
        <taxon>Thripidae</taxon>
        <taxon>Frankliniella</taxon>
    </lineage>
</organism>
<dbReference type="CDD" id="cd00885">
    <property type="entry name" value="cinA"/>
    <property type="match status" value="1"/>
</dbReference>
<dbReference type="Gene3D" id="3.40.980.10">
    <property type="entry name" value="MoaB/Mog-like domain"/>
    <property type="match status" value="1"/>
</dbReference>
<dbReference type="Pfam" id="PF00994">
    <property type="entry name" value="MoCF_biosynth"/>
    <property type="match status" value="1"/>
</dbReference>
<dbReference type="RefSeq" id="XP_026281134.1">
    <property type="nucleotide sequence ID" value="XM_026425349.2"/>
</dbReference>
<dbReference type="GeneID" id="113208392"/>
<sequence>MIRCLLKESTSFVSCKCGFPTWPSTWLKQTMSCFSSASKTVPTAGIIVIGDEILKGQVRDSNSHFIISKLYNIGVRVMKVSVIGDDINEISNEVRKFSHLYTYVITSGGIGPTHDDVTFEGVAKAFEESTFPHPELVKICSDFYKTTDLSSPAMKLACVPRSAKLKFGFDPIQNCKSKYPNVSVQNVYIFPGVPPLLERSFTILCEDLFGGSGSKFYKGDLYIDATEVSIADHLSKVVAEFPLVTIGSYPVHDNSYYRIKVTVEAKDSDLLAKAVKRLKELLPQNYLVNFDSEPLQSSYEKVQALGAEAGMSHITSSLQDLMRVYSETRPEETILCIDASLSGIVTLHLVHAVHKKLQRKDNVPTIIITREKEVQIENFVDNIALRYPVHLLGEPNELNVKLSSLSALHADTSLLIAGCKYSSSALQEMLSTLFTKENIAICSPVSTWSETQILQFITKLHLSYFKELSLK</sequence>
<dbReference type="KEGG" id="foc:113208392"/>
<dbReference type="AlphaFoldDB" id="A0A6J1SIR1"/>
<dbReference type="PANTHER" id="PTHR13939">
    <property type="entry name" value="NICOTINAMIDE-NUCLEOTIDE AMIDOHYDROLASE PNCC"/>
    <property type="match status" value="1"/>
</dbReference>
<dbReference type="PANTHER" id="PTHR13939:SF0">
    <property type="entry name" value="NMN AMIDOHYDROLASE-LIKE PROTEIN YFAY"/>
    <property type="match status" value="1"/>
</dbReference>
<dbReference type="OrthoDB" id="270728at2759"/>
<dbReference type="SUPFAM" id="SSF53218">
    <property type="entry name" value="Molybdenum cofactor biosynthesis proteins"/>
    <property type="match status" value="1"/>
</dbReference>
<dbReference type="SMART" id="SM00852">
    <property type="entry name" value="MoCF_biosynth"/>
    <property type="match status" value="1"/>
</dbReference>
<dbReference type="InterPro" id="IPR036425">
    <property type="entry name" value="MoaB/Mog-like_dom_sf"/>
</dbReference>
<gene>
    <name evidence="4" type="primary">LOC113208392</name>
</gene>
<dbReference type="InterPro" id="IPR056596">
    <property type="entry name" value="FLAD1_M"/>
</dbReference>
<evidence type="ECO:0000313" key="4">
    <source>
        <dbReference type="RefSeq" id="XP_026281134.1"/>
    </source>
</evidence>
<reference evidence="4" key="1">
    <citation type="submission" date="2025-08" db="UniProtKB">
        <authorList>
            <consortium name="RefSeq"/>
        </authorList>
    </citation>
    <scope>IDENTIFICATION</scope>
    <source>
        <tissue evidence="4">Whole organism</tissue>
    </source>
</reference>
<protein>
    <submittedName>
        <fullName evidence="4">FAD synthase-like</fullName>
    </submittedName>
</protein>
<dbReference type="InterPro" id="IPR014729">
    <property type="entry name" value="Rossmann-like_a/b/a_fold"/>
</dbReference>
<dbReference type="InterPro" id="IPR050101">
    <property type="entry name" value="CinA"/>
</dbReference>
<accession>A0A6J1SIR1</accession>
<dbReference type="InterPro" id="IPR001453">
    <property type="entry name" value="MoaB/Mog_dom"/>
</dbReference>
<feature type="domain" description="MoaB/Mog" evidence="2">
    <location>
        <begin position="45"/>
        <end position="211"/>
    </location>
</feature>
<evidence type="ECO:0000256" key="1">
    <source>
        <dbReference type="ARBA" id="ARBA00007589"/>
    </source>
</evidence>
<dbReference type="Pfam" id="PF24102">
    <property type="entry name" value="FLAD1_M"/>
    <property type="match status" value="1"/>
</dbReference>
<evidence type="ECO:0000259" key="2">
    <source>
        <dbReference type="SMART" id="SM00852"/>
    </source>
</evidence>
<evidence type="ECO:0000313" key="3">
    <source>
        <dbReference type="Proteomes" id="UP000504606"/>
    </source>
</evidence>
<comment type="similarity">
    <text evidence="1">In the N-terminal section; belongs to the MoaB/Mog family.</text>
</comment>
<keyword evidence="3" id="KW-1185">Reference proteome</keyword>
<dbReference type="Proteomes" id="UP000504606">
    <property type="component" value="Unplaced"/>
</dbReference>
<dbReference type="Gene3D" id="3.40.50.620">
    <property type="entry name" value="HUPs"/>
    <property type="match status" value="1"/>
</dbReference>
<proteinExistence type="inferred from homology"/>